<feature type="non-terminal residue" evidence="2">
    <location>
        <position position="347"/>
    </location>
</feature>
<accession>A0A5J9UTC2</accession>
<dbReference type="PANTHER" id="PTHR34223:SF88">
    <property type="entry name" value="OS11G0200950 PROTEIN"/>
    <property type="match status" value="1"/>
</dbReference>
<evidence type="ECO:0000313" key="2">
    <source>
        <dbReference type="EMBL" id="TVU26310.1"/>
    </source>
</evidence>
<dbReference type="PANTHER" id="PTHR34223">
    <property type="entry name" value="OS11G0201299 PROTEIN"/>
    <property type="match status" value="1"/>
</dbReference>
<dbReference type="AlphaFoldDB" id="A0A5J9UTC2"/>
<sequence>MPALRIIWDTEDDCLSEEDVEDMNRFVELFMFHRNHEAPLDFCEIRMNEFDWEGPLPHIDLWIQQALLSQVRNLSVEVDSFNTGLCLSDTPLISKHLTRLKLVFVRLENKFLNFSSCPTLKSLWLTGCEIATKKISSQSLQHLTIIESIFTRDTRTCISAPSLVWLQLTDNTTIPILENMPSLEEYGGSCSKDSCDNCDDKNDKIQGCLLLKGMSQAESLELVAQPGSFIFKRDLMWCPTFSKLKTLLLNEWCVAINFDPLLCFLEHAPVLEKLTLQLRQMPDNWVEPRGFYFYVPSDEPFASKNLKVIEIKCQQFDERVHQISKILSTYNIYLEQINIQWSSKCSE</sequence>
<dbReference type="Proteomes" id="UP000324897">
    <property type="component" value="Chromosome 2"/>
</dbReference>
<protein>
    <recommendedName>
        <fullName evidence="1">F-box/LRR-repeat protein 15/At3g58940/PEG3-like LRR domain-containing protein</fullName>
    </recommendedName>
</protein>
<reference evidence="2 3" key="1">
    <citation type="journal article" date="2019" name="Sci. Rep.">
        <title>A high-quality genome of Eragrostis curvula grass provides insights into Poaceae evolution and supports new strategies to enhance forage quality.</title>
        <authorList>
            <person name="Carballo J."/>
            <person name="Santos B.A.C.M."/>
            <person name="Zappacosta D."/>
            <person name="Garbus I."/>
            <person name="Selva J.P."/>
            <person name="Gallo C.A."/>
            <person name="Diaz A."/>
            <person name="Albertini E."/>
            <person name="Caccamo M."/>
            <person name="Echenique V."/>
        </authorList>
    </citation>
    <scope>NUCLEOTIDE SEQUENCE [LARGE SCALE GENOMIC DNA]</scope>
    <source>
        <strain evidence="3">cv. Victoria</strain>
        <tissue evidence="2">Leaf</tissue>
    </source>
</reference>
<comment type="caution">
    <text evidence="2">The sequence shown here is derived from an EMBL/GenBank/DDBJ whole genome shotgun (WGS) entry which is preliminary data.</text>
</comment>
<keyword evidence="3" id="KW-1185">Reference proteome</keyword>
<gene>
    <name evidence="2" type="ORF">EJB05_28849</name>
</gene>
<feature type="domain" description="F-box/LRR-repeat protein 15/At3g58940/PEG3-like LRR" evidence="1">
    <location>
        <begin position="69"/>
        <end position="174"/>
    </location>
</feature>
<name>A0A5J9UTC2_9POAL</name>
<evidence type="ECO:0000313" key="3">
    <source>
        <dbReference type="Proteomes" id="UP000324897"/>
    </source>
</evidence>
<organism evidence="2 3">
    <name type="scientific">Eragrostis curvula</name>
    <name type="common">weeping love grass</name>
    <dbReference type="NCBI Taxonomy" id="38414"/>
    <lineage>
        <taxon>Eukaryota</taxon>
        <taxon>Viridiplantae</taxon>
        <taxon>Streptophyta</taxon>
        <taxon>Embryophyta</taxon>
        <taxon>Tracheophyta</taxon>
        <taxon>Spermatophyta</taxon>
        <taxon>Magnoliopsida</taxon>
        <taxon>Liliopsida</taxon>
        <taxon>Poales</taxon>
        <taxon>Poaceae</taxon>
        <taxon>PACMAD clade</taxon>
        <taxon>Chloridoideae</taxon>
        <taxon>Eragrostideae</taxon>
        <taxon>Eragrostidinae</taxon>
        <taxon>Eragrostis</taxon>
    </lineage>
</organism>
<dbReference type="InterPro" id="IPR032675">
    <property type="entry name" value="LRR_dom_sf"/>
</dbReference>
<dbReference type="Pfam" id="PF24758">
    <property type="entry name" value="LRR_At5g56370"/>
    <property type="match status" value="1"/>
</dbReference>
<feature type="non-terminal residue" evidence="2">
    <location>
        <position position="1"/>
    </location>
</feature>
<dbReference type="Gene3D" id="3.80.10.10">
    <property type="entry name" value="Ribonuclease Inhibitor"/>
    <property type="match status" value="1"/>
</dbReference>
<dbReference type="InterPro" id="IPR053197">
    <property type="entry name" value="F-box_SCFL_complex_component"/>
</dbReference>
<dbReference type="Gramene" id="TVU26310">
    <property type="protein sequence ID" value="TVU26310"/>
    <property type="gene ID" value="EJB05_28849"/>
</dbReference>
<dbReference type="EMBL" id="RWGY01000013">
    <property type="protein sequence ID" value="TVU26310.1"/>
    <property type="molecule type" value="Genomic_DNA"/>
</dbReference>
<proteinExistence type="predicted"/>
<dbReference type="SUPFAM" id="SSF52047">
    <property type="entry name" value="RNI-like"/>
    <property type="match status" value="1"/>
</dbReference>
<dbReference type="OrthoDB" id="683368at2759"/>
<dbReference type="InterPro" id="IPR055411">
    <property type="entry name" value="LRR_FXL15/At3g58940/PEG3-like"/>
</dbReference>
<evidence type="ECO:0000259" key="1">
    <source>
        <dbReference type="Pfam" id="PF24758"/>
    </source>
</evidence>